<feature type="compositionally biased region" description="Basic and acidic residues" evidence="1">
    <location>
        <begin position="41"/>
        <end position="52"/>
    </location>
</feature>
<gene>
    <name evidence="2" type="ORF">Cgig2_033557</name>
</gene>
<protein>
    <submittedName>
        <fullName evidence="2">Uncharacterized protein</fullName>
    </submittedName>
</protein>
<evidence type="ECO:0000313" key="3">
    <source>
        <dbReference type="Proteomes" id="UP001153076"/>
    </source>
</evidence>
<sequence length="239" mass="26984">MSLLWPRKLLSTSSSPNWPRSSSIGFEAWVWQSGNQILEARFQEEVEQKEESLDTEGATSPSDDDKHKENKRERRREGPLHAPFIMVFPPLHDSREMADFRSTTYPPCPLLDDYQDLCLRFTLSDAERAALDFELPKMVQVRFYAMLLNDAVELGIVSGFIAVDLKLTLEGMRWTSFEAWLSRTSRKLGEAQLCLSSQGPRHRDGGRICPGHLLMASEGGLSSVPKPSPYGLSRPLPGF</sequence>
<accession>A0A9Q1JTX6</accession>
<proteinExistence type="predicted"/>
<reference evidence="2" key="1">
    <citation type="submission" date="2022-04" db="EMBL/GenBank/DDBJ databases">
        <title>Carnegiea gigantea Genome sequencing and assembly v2.</title>
        <authorList>
            <person name="Copetti D."/>
            <person name="Sanderson M.J."/>
            <person name="Burquez A."/>
            <person name="Wojciechowski M.F."/>
        </authorList>
    </citation>
    <scope>NUCLEOTIDE SEQUENCE</scope>
    <source>
        <strain evidence="2">SGP5-SGP5p</strain>
        <tissue evidence="2">Aerial part</tissue>
    </source>
</reference>
<comment type="caution">
    <text evidence="2">The sequence shown here is derived from an EMBL/GenBank/DDBJ whole genome shotgun (WGS) entry which is preliminary data.</text>
</comment>
<feature type="compositionally biased region" description="Basic and acidic residues" evidence="1">
    <location>
        <begin position="63"/>
        <end position="76"/>
    </location>
</feature>
<name>A0A9Q1JTX6_9CARY</name>
<evidence type="ECO:0000256" key="1">
    <source>
        <dbReference type="SAM" id="MobiDB-lite"/>
    </source>
</evidence>
<dbReference type="Proteomes" id="UP001153076">
    <property type="component" value="Unassembled WGS sequence"/>
</dbReference>
<dbReference type="AlphaFoldDB" id="A0A9Q1JTX6"/>
<feature type="region of interest" description="Disordered" evidence="1">
    <location>
        <begin position="41"/>
        <end position="76"/>
    </location>
</feature>
<organism evidence="2 3">
    <name type="scientific">Carnegiea gigantea</name>
    <dbReference type="NCBI Taxonomy" id="171969"/>
    <lineage>
        <taxon>Eukaryota</taxon>
        <taxon>Viridiplantae</taxon>
        <taxon>Streptophyta</taxon>
        <taxon>Embryophyta</taxon>
        <taxon>Tracheophyta</taxon>
        <taxon>Spermatophyta</taxon>
        <taxon>Magnoliopsida</taxon>
        <taxon>eudicotyledons</taxon>
        <taxon>Gunneridae</taxon>
        <taxon>Pentapetalae</taxon>
        <taxon>Caryophyllales</taxon>
        <taxon>Cactineae</taxon>
        <taxon>Cactaceae</taxon>
        <taxon>Cactoideae</taxon>
        <taxon>Echinocereeae</taxon>
        <taxon>Carnegiea</taxon>
    </lineage>
</organism>
<evidence type="ECO:0000313" key="2">
    <source>
        <dbReference type="EMBL" id="KAJ8430929.1"/>
    </source>
</evidence>
<keyword evidence="3" id="KW-1185">Reference proteome</keyword>
<dbReference type="EMBL" id="JAKOGI010000740">
    <property type="protein sequence ID" value="KAJ8430929.1"/>
    <property type="molecule type" value="Genomic_DNA"/>
</dbReference>